<evidence type="ECO:0000313" key="7">
    <source>
        <dbReference type="Proteomes" id="UP001449225"/>
    </source>
</evidence>
<feature type="domain" description="Cytochrome c" evidence="5">
    <location>
        <begin position="26"/>
        <end position="103"/>
    </location>
</feature>
<dbReference type="PROSITE" id="PS51007">
    <property type="entry name" value="CYTC"/>
    <property type="match status" value="1"/>
</dbReference>
<evidence type="ECO:0000256" key="4">
    <source>
        <dbReference type="PROSITE-ProRule" id="PRU00433"/>
    </source>
</evidence>
<keyword evidence="2 4" id="KW-0479">Metal-binding</keyword>
<evidence type="ECO:0000256" key="1">
    <source>
        <dbReference type="ARBA" id="ARBA00022617"/>
    </source>
</evidence>
<dbReference type="SUPFAM" id="SSF46626">
    <property type="entry name" value="Cytochrome c"/>
    <property type="match status" value="1"/>
</dbReference>
<proteinExistence type="predicted"/>
<keyword evidence="1 4" id="KW-0349">Heme</keyword>
<dbReference type="InterPro" id="IPR009056">
    <property type="entry name" value="Cyt_c-like_dom"/>
</dbReference>
<accession>A0ABU9TQ68</accession>
<dbReference type="Gene3D" id="1.10.760.10">
    <property type="entry name" value="Cytochrome c-like domain"/>
    <property type="match status" value="1"/>
</dbReference>
<dbReference type="PROSITE" id="PS51257">
    <property type="entry name" value="PROKAR_LIPOPROTEIN"/>
    <property type="match status" value="1"/>
</dbReference>
<evidence type="ECO:0000256" key="2">
    <source>
        <dbReference type="ARBA" id="ARBA00022723"/>
    </source>
</evidence>
<reference evidence="6 7" key="1">
    <citation type="submission" date="2024-03" db="EMBL/GenBank/DDBJ databases">
        <title>Community enrichment and isolation of bacterial strains for fucoidan degradation.</title>
        <authorList>
            <person name="Sichert A."/>
        </authorList>
    </citation>
    <scope>NUCLEOTIDE SEQUENCE [LARGE SCALE GENOMIC DNA]</scope>
    <source>
        <strain evidence="6 7">AS76</strain>
    </source>
</reference>
<keyword evidence="7" id="KW-1185">Reference proteome</keyword>
<evidence type="ECO:0000256" key="3">
    <source>
        <dbReference type="ARBA" id="ARBA00023004"/>
    </source>
</evidence>
<evidence type="ECO:0000313" key="6">
    <source>
        <dbReference type="EMBL" id="MEM5535732.1"/>
    </source>
</evidence>
<dbReference type="Proteomes" id="UP001449225">
    <property type="component" value="Unassembled WGS sequence"/>
</dbReference>
<dbReference type="Pfam" id="PF13442">
    <property type="entry name" value="Cytochrome_CBB3"/>
    <property type="match status" value="1"/>
</dbReference>
<keyword evidence="3 4" id="KW-0408">Iron</keyword>
<gene>
    <name evidence="6" type="ORF">WNY58_04925</name>
</gene>
<evidence type="ECO:0000259" key="5">
    <source>
        <dbReference type="PROSITE" id="PS51007"/>
    </source>
</evidence>
<dbReference type="EMBL" id="JBBMRA010000003">
    <property type="protein sequence ID" value="MEM5535732.1"/>
    <property type="molecule type" value="Genomic_DNA"/>
</dbReference>
<comment type="caution">
    <text evidence="6">The sequence shown here is derived from an EMBL/GenBank/DDBJ whole genome shotgun (WGS) entry which is preliminary data.</text>
</comment>
<protein>
    <submittedName>
        <fullName evidence="6">C-type cytochrome</fullName>
    </submittedName>
</protein>
<dbReference type="RefSeq" id="WP_339890445.1">
    <property type="nucleotide sequence ID" value="NZ_CAXBCE010000005.1"/>
</dbReference>
<organism evidence="6 7">
    <name type="scientific">Neptuniibacter pectenicola</name>
    <dbReference type="NCBI Taxonomy" id="1806669"/>
    <lineage>
        <taxon>Bacteria</taxon>
        <taxon>Pseudomonadati</taxon>
        <taxon>Pseudomonadota</taxon>
        <taxon>Gammaproteobacteria</taxon>
        <taxon>Oceanospirillales</taxon>
        <taxon>Oceanospirillaceae</taxon>
        <taxon>Neptuniibacter</taxon>
    </lineage>
</organism>
<name>A0ABU9TQ68_9GAMM</name>
<dbReference type="InterPro" id="IPR036909">
    <property type="entry name" value="Cyt_c-like_dom_sf"/>
</dbReference>
<sequence>MHSTFFRSALLLSALLLSGCEETPPERMKTGEEIYNYYCKSCHEQKGPGAEMERYSGTTAPKPYKVMLMIKFDKSTSKHHTTTFNQLSDEQAEAVSEYSVSLIEKQLQK</sequence>